<protein>
    <recommendedName>
        <fullName evidence="3">B box-type domain-containing protein</fullName>
    </recommendedName>
</protein>
<feature type="compositionally biased region" description="Basic residues" evidence="2">
    <location>
        <begin position="286"/>
        <end position="295"/>
    </location>
</feature>
<name>A0ABP0TDH2_9BRYO</name>
<sequence length="954" mass="102886">MSIVQDSENLTGGRRVCEDCEEAARELLWCENCRIALCFECDSHCHHAKSSQSSHLRVLLPSACTLTSLPLILAHTKHGTNVLSEASNPAIAWRNSSNGISADVRELHGSRGDAFDSLPPAFCLKEKRKRKKKRGKDDVALSCATETAANNFELKKPQQEPGAGETLSSNSVSSLTGSTLNIRISRESKLLEHGEDSMHESDTSDLSFCSSSQIRSPTLSFARSAIPTLEPLKSALRGGHQGSGLGPRPKFHVNWHPDVYDPICSTVSHTLGSNQQTHVFLSRRNYQKHLRHKNKGQSNSQASGKKQGSNAKAKKPGGSPNARSHASPVSHQLAETHGCFETQKKKGPLTCLHDSLLSDDVPHHCTEIVTDLPTDVSVTIQSEVAACLPEVTLLEKCIGNPSNGGSHGKLVHKDAISEKPSDTSVQEYSPTCLAEIDTVAPKGLPLDSLSSKGPVIGFRSANSPFVNTELSDGGNGVVEEVMPNTGSNGLIIPHQSHVAKDMVVLMKELIVDQSEIDESMAAGFPECCHRAVGCMIHAAKLAAQGEPLGAMVKYEAAACLFREAERTALKDAAHESEEVDKQAVRGQVAAWISVAALCSQTGNACWAENCHLQLLCLCQSSVLKLDAGKCLLGAGKCRLIQGERSRAYALFSAAMLLFEDCEAEREQIADKELNWGAANDELKELVVKASRLAGAVALDSHNVDAGKKLLLGALVAACELQSKAEEAHCLRLLANLQEGEQYLKSLQAAADGFSACDLPYVHAEALFSVAALKITLHSSALWENQSMSGSQGAVKGLDYLESARHDLQAAAFLLEVKCDLPNISSHCRPPGSKSQDGLKHLVFEFPYGHEQAGENQSFSYVELCGDQCRPCGNTPIYLELLGRIHGACAKVCVLLDEKIEAETYLGLALKNKEWVRRCKSDASCAEALLERLHWQGSGTCRKSWQVLEGSLIGM</sequence>
<keyword evidence="5" id="KW-1185">Reference proteome</keyword>
<keyword evidence="1" id="KW-0862">Zinc</keyword>
<evidence type="ECO:0000256" key="1">
    <source>
        <dbReference type="PROSITE-ProRule" id="PRU00024"/>
    </source>
</evidence>
<feature type="region of interest" description="Disordered" evidence="2">
    <location>
        <begin position="286"/>
        <end position="333"/>
    </location>
</feature>
<dbReference type="EMBL" id="OZ019893">
    <property type="protein sequence ID" value="CAK9190522.1"/>
    <property type="molecule type" value="Genomic_DNA"/>
</dbReference>
<keyword evidence="1" id="KW-0479">Metal-binding</keyword>
<accession>A0ABP0TDH2</accession>
<feature type="compositionally biased region" description="Polar residues" evidence="2">
    <location>
        <begin position="321"/>
        <end position="330"/>
    </location>
</feature>
<dbReference type="PANTHER" id="PTHR34952:SF2">
    <property type="entry name" value="OS05G0113500 PROTEIN"/>
    <property type="match status" value="1"/>
</dbReference>
<evidence type="ECO:0000259" key="3">
    <source>
        <dbReference type="PROSITE" id="PS50119"/>
    </source>
</evidence>
<feature type="domain" description="B box-type" evidence="3">
    <location>
        <begin position="12"/>
        <end position="60"/>
    </location>
</feature>
<evidence type="ECO:0000256" key="2">
    <source>
        <dbReference type="SAM" id="MobiDB-lite"/>
    </source>
</evidence>
<gene>
    <name evidence="4" type="ORF">CSSPTR1EN2_LOCUS932</name>
</gene>
<organism evidence="4 5">
    <name type="scientific">Sphagnum troendelagicum</name>
    <dbReference type="NCBI Taxonomy" id="128251"/>
    <lineage>
        <taxon>Eukaryota</taxon>
        <taxon>Viridiplantae</taxon>
        <taxon>Streptophyta</taxon>
        <taxon>Embryophyta</taxon>
        <taxon>Bryophyta</taxon>
        <taxon>Sphagnophytina</taxon>
        <taxon>Sphagnopsida</taxon>
        <taxon>Sphagnales</taxon>
        <taxon>Sphagnaceae</taxon>
        <taxon>Sphagnum</taxon>
    </lineage>
</organism>
<evidence type="ECO:0000313" key="5">
    <source>
        <dbReference type="Proteomes" id="UP001497512"/>
    </source>
</evidence>
<dbReference type="PANTHER" id="PTHR34952">
    <property type="entry name" value="OS05G0113500 PROTEIN"/>
    <property type="match status" value="1"/>
</dbReference>
<dbReference type="PROSITE" id="PS50119">
    <property type="entry name" value="ZF_BBOX"/>
    <property type="match status" value="1"/>
</dbReference>
<reference evidence="4 5" key="1">
    <citation type="submission" date="2024-02" db="EMBL/GenBank/DDBJ databases">
        <authorList>
            <consortium name="ELIXIR-Norway"/>
            <consortium name="Elixir Norway"/>
        </authorList>
    </citation>
    <scope>NUCLEOTIDE SEQUENCE [LARGE SCALE GENOMIC DNA]</scope>
</reference>
<dbReference type="Proteomes" id="UP001497512">
    <property type="component" value="Chromosome 1"/>
</dbReference>
<keyword evidence="1" id="KW-0863">Zinc-finger</keyword>
<evidence type="ECO:0000313" key="4">
    <source>
        <dbReference type="EMBL" id="CAK9190522.1"/>
    </source>
</evidence>
<proteinExistence type="predicted"/>
<dbReference type="InterPro" id="IPR000315">
    <property type="entry name" value="Znf_B-box"/>
</dbReference>
<feature type="compositionally biased region" description="Polar residues" evidence="2">
    <location>
        <begin position="296"/>
        <end position="310"/>
    </location>
</feature>
<feature type="region of interest" description="Disordered" evidence="2">
    <location>
        <begin position="152"/>
        <end position="173"/>
    </location>
</feature>